<evidence type="ECO:0000256" key="2">
    <source>
        <dbReference type="SAM" id="Phobius"/>
    </source>
</evidence>
<dbReference type="InterPro" id="IPR036397">
    <property type="entry name" value="RNaseH_sf"/>
</dbReference>
<accession>A0A7S4G8C4</accession>
<evidence type="ECO:0000256" key="1">
    <source>
        <dbReference type="SAM" id="MobiDB-lite"/>
    </source>
</evidence>
<feature type="region of interest" description="Disordered" evidence="1">
    <location>
        <begin position="172"/>
        <end position="195"/>
    </location>
</feature>
<keyword evidence="2" id="KW-0472">Membrane</keyword>
<dbReference type="InterPro" id="IPR012337">
    <property type="entry name" value="RNaseH-like_sf"/>
</dbReference>
<dbReference type="Gene3D" id="3.30.420.10">
    <property type="entry name" value="Ribonuclease H-like superfamily/Ribonuclease H"/>
    <property type="match status" value="1"/>
</dbReference>
<evidence type="ECO:0000313" key="3">
    <source>
        <dbReference type="EMBL" id="CAE0828617.1"/>
    </source>
</evidence>
<dbReference type="SUPFAM" id="SSF53098">
    <property type="entry name" value="Ribonuclease H-like"/>
    <property type="match status" value="1"/>
</dbReference>
<feature type="region of interest" description="Disordered" evidence="1">
    <location>
        <begin position="62"/>
        <end position="119"/>
    </location>
</feature>
<keyword evidence="2" id="KW-0812">Transmembrane</keyword>
<organism evidence="3">
    <name type="scientific">Eutreptiella gymnastica</name>
    <dbReference type="NCBI Taxonomy" id="73025"/>
    <lineage>
        <taxon>Eukaryota</taxon>
        <taxon>Discoba</taxon>
        <taxon>Euglenozoa</taxon>
        <taxon>Euglenida</taxon>
        <taxon>Spirocuta</taxon>
        <taxon>Euglenophyceae</taxon>
        <taxon>Eutreptiales</taxon>
        <taxon>Eutreptiaceae</taxon>
        <taxon>Eutreptiella</taxon>
    </lineage>
</organism>
<feature type="compositionally biased region" description="Low complexity" evidence="1">
    <location>
        <begin position="62"/>
        <end position="74"/>
    </location>
</feature>
<name>A0A7S4G8C4_9EUGL</name>
<keyword evidence="2" id="KW-1133">Transmembrane helix</keyword>
<gene>
    <name evidence="3" type="ORF">EGYM00163_LOCUS39894</name>
</gene>
<protein>
    <submittedName>
        <fullName evidence="3">Uncharacterized protein</fullName>
    </submittedName>
</protein>
<proteinExistence type="predicted"/>
<sequence length="527" mass="58883">MHTKVRPRDTVARTSAHLAVGFSMLEMKRPNPCYPYPSPGHHPCQPDPDMKDFRSCFSDCSPSSFWSPSTQPPSLANGELDVSVGSSEAQDRSRLSTSSSPPKPVGREKKGVGLAQSATAAGPVKVSSLKAHCKELESTLGNVEDFVQENGELFTLVCNDAFGCKVSGGCSSRMPPRSPARTHAQDKSASPTVRKNTQVLPLPARKLHFRILTLLALSPTYSYDLEKLRCELGWNEQRHGNFHNYLCTLRHEGKKLYALTVSNGRCRIHLIKDIYLNAVSQKLRAFHEKYYRTSSQPLSVDVLRRFVNWECSARDFKDWLINHGLSKLLAPPSTSTPDAASDNPPRPARPQIICCARDLSVALGFVRQQYNLISLVCYVTSTADSRPRLSLVRLTQANKQVLLIDVLALAEEARLLWRGSRDCDIKQAPFVKELKDILSNEEIRKCVWNFKWHRSLFMDQLGIQVNSLIDLYPICQHFFPEYMDGDGDSSGMDCTWDGQHPLLSISAAAAFACCGSWVVWWAGILVM</sequence>
<reference evidence="3" key="1">
    <citation type="submission" date="2021-01" db="EMBL/GenBank/DDBJ databases">
        <authorList>
            <person name="Corre E."/>
            <person name="Pelletier E."/>
            <person name="Niang G."/>
            <person name="Scheremetjew M."/>
            <person name="Finn R."/>
            <person name="Kale V."/>
            <person name="Holt S."/>
            <person name="Cochrane G."/>
            <person name="Meng A."/>
            <person name="Brown T."/>
            <person name="Cohen L."/>
        </authorList>
    </citation>
    <scope>NUCLEOTIDE SEQUENCE</scope>
    <source>
        <strain evidence="3">CCMP1594</strain>
    </source>
</reference>
<feature type="transmembrane region" description="Helical" evidence="2">
    <location>
        <begin position="502"/>
        <end position="526"/>
    </location>
</feature>
<dbReference type="GO" id="GO:0003676">
    <property type="term" value="F:nucleic acid binding"/>
    <property type="evidence" value="ECO:0007669"/>
    <property type="project" value="InterPro"/>
</dbReference>
<dbReference type="EMBL" id="HBJA01115994">
    <property type="protein sequence ID" value="CAE0828617.1"/>
    <property type="molecule type" value="Transcribed_RNA"/>
</dbReference>
<dbReference type="AlphaFoldDB" id="A0A7S4G8C4"/>